<gene>
    <name evidence="1" type="ORF">N7E81_07215</name>
</gene>
<dbReference type="InterPro" id="IPR013324">
    <property type="entry name" value="RNA_pol_sigma_r3/r4-like"/>
</dbReference>
<evidence type="ECO:0008006" key="3">
    <source>
        <dbReference type="Google" id="ProtNLM"/>
    </source>
</evidence>
<protein>
    <recommendedName>
        <fullName evidence="3">Sigma-70 family RNA polymerase sigma factor</fullName>
    </recommendedName>
</protein>
<dbReference type="RefSeq" id="WP_263052617.1">
    <property type="nucleotide sequence ID" value="NZ_CP106735.1"/>
</dbReference>
<organism evidence="1 2">
    <name type="scientific">Reichenbachiella carrageenanivorans</name>
    <dbReference type="NCBI Taxonomy" id="2979869"/>
    <lineage>
        <taxon>Bacteria</taxon>
        <taxon>Pseudomonadati</taxon>
        <taxon>Bacteroidota</taxon>
        <taxon>Cytophagia</taxon>
        <taxon>Cytophagales</taxon>
        <taxon>Reichenbachiellaceae</taxon>
        <taxon>Reichenbachiella</taxon>
    </lineage>
</organism>
<sequence length="226" mass="26818">MEKEKEVSFQNVNDEELFFYMACRDEDPTTADLAFNEFYSRFKNYTFSVCRDFFISRNRFDEEDLKSFFHNVFLKIYDKAGEISIDSSVPNDEKEFVILKIISRFVNYEGLTYLKSSKNSSLEISYTDDLLNDVPEEGLSEYQSIERKTLENALASLSDRNRFILLDFYRHENINSEKANWTPPQTLTEMCNYYDTTKQALRKIKERALKKIIEYVDQSEKLKVVK</sequence>
<dbReference type="SUPFAM" id="SSF88659">
    <property type="entry name" value="Sigma3 and sigma4 domains of RNA polymerase sigma factors"/>
    <property type="match status" value="1"/>
</dbReference>
<reference evidence="1" key="1">
    <citation type="submission" date="2022-10" db="EMBL/GenBank/DDBJ databases">
        <title>Comparative genomics and taxonomic characterization of three novel marine species of genus Reichenbachiella exhibiting antioxidant and polysaccharide degradation activities.</title>
        <authorList>
            <person name="Muhammad N."/>
            <person name="Lee Y.-J."/>
            <person name="Ko J."/>
            <person name="Kim S.-G."/>
        </authorList>
    </citation>
    <scope>NUCLEOTIDE SEQUENCE</scope>
    <source>
        <strain evidence="1">Wsw4-B4</strain>
    </source>
</reference>
<keyword evidence="2" id="KW-1185">Reference proteome</keyword>
<dbReference type="EMBL" id="CP106735">
    <property type="protein sequence ID" value="UXX80888.1"/>
    <property type="molecule type" value="Genomic_DNA"/>
</dbReference>
<proteinExistence type="predicted"/>
<evidence type="ECO:0000313" key="2">
    <source>
        <dbReference type="Proteomes" id="UP001062165"/>
    </source>
</evidence>
<evidence type="ECO:0000313" key="1">
    <source>
        <dbReference type="EMBL" id="UXX80888.1"/>
    </source>
</evidence>
<dbReference type="InterPro" id="IPR036388">
    <property type="entry name" value="WH-like_DNA-bd_sf"/>
</dbReference>
<dbReference type="Gene3D" id="1.10.10.10">
    <property type="entry name" value="Winged helix-like DNA-binding domain superfamily/Winged helix DNA-binding domain"/>
    <property type="match status" value="1"/>
</dbReference>
<accession>A0ABY6D462</accession>
<name>A0ABY6D462_9BACT</name>
<dbReference type="Proteomes" id="UP001062165">
    <property type="component" value="Chromosome"/>
</dbReference>